<evidence type="ECO:0000313" key="3">
    <source>
        <dbReference type="Proteomes" id="UP000472267"/>
    </source>
</evidence>
<keyword evidence="1" id="KW-0812">Transmembrane</keyword>
<keyword evidence="1" id="KW-1133">Transmembrane helix</keyword>
<reference evidence="2" key="1">
    <citation type="submission" date="2019-06" db="EMBL/GenBank/DDBJ databases">
        <authorList>
            <consortium name="Wellcome Sanger Institute Data Sharing"/>
        </authorList>
    </citation>
    <scope>NUCLEOTIDE SEQUENCE [LARGE SCALE GENOMIC DNA]</scope>
</reference>
<dbReference type="Proteomes" id="UP000472267">
    <property type="component" value="Chromosome 18"/>
</dbReference>
<feature type="transmembrane region" description="Helical" evidence="1">
    <location>
        <begin position="52"/>
        <end position="74"/>
    </location>
</feature>
<organism evidence="2 3">
    <name type="scientific">Salarias fasciatus</name>
    <name type="common">Jewelled blenny</name>
    <name type="synonym">Blennius fasciatus</name>
    <dbReference type="NCBI Taxonomy" id="181472"/>
    <lineage>
        <taxon>Eukaryota</taxon>
        <taxon>Metazoa</taxon>
        <taxon>Chordata</taxon>
        <taxon>Craniata</taxon>
        <taxon>Vertebrata</taxon>
        <taxon>Euteleostomi</taxon>
        <taxon>Actinopterygii</taxon>
        <taxon>Neopterygii</taxon>
        <taxon>Teleostei</taxon>
        <taxon>Neoteleostei</taxon>
        <taxon>Acanthomorphata</taxon>
        <taxon>Ovalentaria</taxon>
        <taxon>Blenniimorphae</taxon>
        <taxon>Blenniiformes</taxon>
        <taxon>Blennioidei</taxon>
        <taxon>Blenniidae</taxon>
        <taxon>Salariinae</taxon>
        <taxon>Salarias</taxon>
    </lineage>
</organism>
<name>A0A672H884_SALFA</name>
<evidence type="ECO:0000256" key="1">
    <source>
        <dbReference type="SAM" id="Phobius"/>
    </source>
</evidence>
<reference evidence="2" key="2">
    <citation type="submission" date="2025-08" db="UniProtKB">
        <authorList>
            <consortium name="Ensembl"/>
        </authorList>
    </citation>
    <scope>IDENTIFICATION</scope>
</reference>
<keyword evidence="1" id="KW-0472">Membrane</keyword>
<accession>A0A672H884</accession>
<proteinExistence type="predicted"/>
<sequence length="137" mass="16002">MVKSCCVVGCTNNKRKNPTLSFYMILSECTEPERRRLSYYTYVCSAHFISGLYLLLMIFFSVSCLFHPVLHFLLHSEQTGLFRQCRFTHELLKKFPSYRPGWDIWDSSLVSRESEGAHFYTHNVQFCPISGQTIPKT</sequence>
<reference evidence="2" key="3">
    <citation type="submission" date="2025-09" db="UniProtKB">
        <authorList>
            <consortium name="Ensembl"/>
        </authorList>
    </citation>
    <scope>IDENTIFICATION</scope>
</reference>
<keyword evidence="3" id="KW-1185">Reference proteome</keyword>
<evidence type="ECO:0000313" key="2">
    <source>
        <dbReference type="Ensembl" id="ENSSFAP00005025348.1"/>
    </source>
</evidence>
<protein>
    <recommendedName>
        <fullName evidence="4">THAP-type domain-containing protein</fullName>
    </recommendedName>
</protein>
<dbReference type="AlphaFoldDB" id="A0A672H884"/>
<dbReference type="SUPFAM" id="SSF57716">
    <property type="entry name" value="Glucocorticoid receptor-like (DNA-binding domain)"/>
    <property type="match status" value="1"/>
</dbReference>
<dbReference type="Ensembl" id="ENSSFAT00005026360.1">
    <property type="protein sequence ID" value="ENSSFAP00005025348.1"/>
    <property type="gene ID" value="ENSSFAG00005013047.1"/>
</dbReference>
<dbReference type="InParanoid" id="A0A672H884"/>
<evidence type="ECO:0008006" key="4">
    <source>
        <dbReference type="Google" id="ProtNLM"/>
    </source>
</evidence>